<feature type="compositionally biased region" description="Low complexity" evidence="1">
    <location>
        <begin position="248"/>
        <end position="257"/>
    </location>
</feature>
<dbReference type="InterPro" id="IPR050149">
    <property type="entry name" value="Collagen_superfamily"/>
</dbReference>
<dbReference type="PANTHER" id="PTHR24023:SF1095">
    <property type="entry name" value="EGF-LIKE DOMAIN-CONTAINING PROTEIN"/>
    <property type="match status" value="1"/>
</dbReference>
<dbReference type="GO" id="GO:0031012">
    <property type="term" value="C:extracellular matrix"/>
    <property type="evidence" value="ECO:0007669"/>
    <property type="project" value="TreeGrafter"/>
</dbReference>
<feature type="non-terminal residue" evidence="2">
    <location>
        <position position="1"/>
    </location>
</feature>
<dbReference type="EMBL" id="JAIRBC010000088">
    <property type="protein sequence ID" value="MCG2462965.1"/>
    <property type="molecule type" value="Genomic_DNA"/>
</dbReference>
<evidence type="ECO:0000256" key="1">
    <source>
        <dbReference type="SAM" id="MobiDB-lite"/>
    </source>
</evidence>
<keyword evidence="3" id="KW-1185">Reference proteome</keyword>
<keyword evidence="2" id="KW-0176">Collagen</keyword>
<dbReference type="PANTHER" id="PTHR24023">
    <property type="entry name" value="COLLAGEN ALPHA"/>
    <property type="match status" value="1"/>
</dbReference>
<accession>A0AAE3EXI9</accession>
<comment type="caution">
    <text evidence="2">The sequence shown here is derived from an EMBL/GenBank/DDBJ whole genome shotgun (WGS) entry which is preliminary data.</text>
</comment>
<evidence type="ECO:0000313" key="2">
    <source>
        <dbReference type="EMBL" id="MCG2462965.1"/>
    </source>
</evidence>
<organism evidence="2 3">
    <name type="scientific">Cerina litoralis</name>
    <dbReference type="NCBI Taxonomy" id="2874477"/>
    <lineage>
        <taxon>Bacteria</taxon>
        <taxon>Pseudomonadati</taxon>
        <taxon>Bacteroidota</taxon>
        <taxon>Flavobacteriia</taxon>
        <taxon>Flavobacteriales</taxon>
        <taxon>Flavobacteriaceae</taxon>
        <taxon>Cerina</taxon>
    </lineage>
</organism>
<name>A0AAE3EXI9_9FLAO</name>
<dbReference type="AlphaFoldDB" id="A0AAE3EXI9"/>
<feature type="compositionally biased region" description="Low complexity" evidence="1">
    <location>
        <begin position="332"/>
        <end position="341"/>
    </location>
</feature>
<proteinExistence type="predicted"/>
<feature type="compositionally biased region" description="Low complexity" evidence="1">
    <location>
        <begin position="347"/>
        <end position="359"/>
    </location>
</feature>
<dbReference type="GO" id="GO:0005615">
    <property type="term" value="C:extracellular space"/>
    <property type="evidence" value="ECO:0007669"/>
    <property type="project" value="TreeGrafter"/>
</dbReference>
<evidence type="ECO:0000313" key="3">
    <source>
        <dbReference type="Proteomes" id="UP001200642"/>
    </source>
</evidence>
<feature type="compositionally biased region" description="Low complexity" evidence="1">
    <location>
        <begin position="290"/>
        <end position="311"/>
    </location>
</feature>
<sequence length="371" mass="36193">TTVKLADGAVTTAKLDADAVTNAQLADSAVQTENILSGGNDKVLVTDASGIVNWSDKSSLDQVASQVAFTPVGNTSSTDVQAAIEELQTDIDGFAAIAGQTNTASNVGNGGVGIFARKTGADLEFKNLNAGSNKVTITDDSGNDEVDIDINEANLTITESQISDLSHTVDTDNQNLQNFEVNGTNLEISIEDGNTVSVPIADIAAKGNGIKSTVDNGDGTFTLTYDDNTAFTTSDLTGPQGPIGLTGPQGPAGADGVDGADGADGAQGPKGDKGDTGAQGPQGPIGLTGPQGPAGADGADGADGAVGPQGPKGDKGDTGAQGPQGPIGLTGPQGPAGADGVDGADGADGAVGPQGPQGPKGDKGDKGDAGA</sequence>
<feature type="non-terminal residue" evidence="2">
    <location>
        <position position="371"/>
    </location>
</feature>
<dbReference type="Proteomes" id="UP001200642">
    <property type="component" value="Unassembled WGS sequence"/>
</dbReference>
<dbReference type="GO" id="GO:0030198">
    <property type="term" value="P:extracellular matrix organization"/>
    <property type="evidence" value="ECO:0007669"/>
    <property type="project" value="TreeGrafter"/>
</dbReference>
<gene>
    <name evidence="2" type="ORF">K8352_19560</name>
</gene>
<dbReference type="Pfam" id="PF01391">
    <property type="entry name" value="Collagen"/>
    <property type="match status" value="2"/>
</dbReference>
<protein>
    <submittedName>
        <fullName evidence="2">Collagen-like protein</fullName>
    </submittedName>
</protein>
<feature type="region of interest" description="Disordered" evidence="1">
    <location>
        <begin position="232"/>
        <end position="371"/>
    </location>
</feature>
<dbReference type="GO" id="GO:0030020">
    <property type="term" value="F:extracellular matrix structural constituent conferring tensile strength"/>
    <property type="evidence" value="ECO:0007669"/>
    <property type="project" value="TreeGrafter"/>
</dbReference>
<feature type="compositionally biased region" description="Basic and acidic residues" evidence="1">
    <location>
        <begin position="360"/>
        <end position="371"/>
    </location>
</feature>
<dbReference type="InterPro" id="IPR008160">
    <property type="entry name" value="Collagen"/>
</dbReference>
<reference evidence="2" key="1">
    <citation type="submission" date="2023-02" db="EMBL/GenBank/DDBJ databases">
        <title>Genome of Flavobacteriaceae gen. nov. sp. strain F89.</title>
        <authorList>
            <person name="Wang Y."/>
        </authorList>
    </citation>
    <scope>NUCLEOTIDE SEQUENCE</scope>
    <source>
        <strain evidence="2">F89</strain>
    </source>
</reference>